<dbReference type="GO" id="GO:0043527">
    <property type="term" value="C:tRNA methyltransferase complex"/>
    <property type="evidence" value="ECO:0007669"/>
    <property type="project" value="TreeGrafter"/>
</dbReference>
<dbReference type="UniPathway" id="UPA00989"/>
<keyword evidence="5 6" id="KW-0539">Nucleus</keyword>
<dbReference type="InterPro" id="IPR015943">
    <property type="entry name" value="WD40/YVTN_repeat-like_dom_sf"/>
</dbReference>
<dbReference type="PANTHER" id="PTHR16288:SF0">
    <property type="entry name" value="TRNA (GUANINE-N(7)-)-METHYLTRANSFERASE NON-CATALYTIC SUBUNIT WDR4"/>
    <property type="match status" value="1"/>
</dbReference>
<evidence type="ECO:0000256" key="6">
    <source>
        <dbReference type="HAMAP-Rule" id="MF_03056"/>
    </source>
</evidence>
<feature type="region of interest" description="Disordered" evidence="7">
    <location>
        <begin position="45"/>
        <end position="103"/>
    </location>
</feature>
<dbReference type="GO" id="GO:0106004">
    <property type="term" value="P:tRNA (guanine-N7)-methylation"/>
    <property type="evidence" value="ECO:0007669"/>
    <property type="project" value="UniProtKB-UniRule"/>
</dbReference>
<dbReference type="GO" id="GO:0008168">
    <property type="term" value="F:methyltransferase activity"/>
    <property type="evidence" value="ECO:0007669"/>
    <property type="project" value="UniProtKB-KW"/>
</dbReference>
<keyword evidence="4 6" id="KW-0677">Repeat</keyword>
<evidence type="ECO:0000313" key="8">
    <source>
        <dbReference type="EMBL" id="TQB75428.1"/>
    </source>
</evidence>
<comment type="similarity">
    <text evidence="6">Belongs to the WD repeat TRM82 family.</text>
</comment>
<dbReference type="PANTHER" id="PTHR16288">
    <property type="entry name" value="WD40 REPEAT PROTEIN 4"/>
    <property type="match status" value="1"/>
</dbReference>
<dbReference type="OrthoDB" id="339900at2759"/>
<dbReference type="GO" id="GO:0005829">
    <property type="term" value="C:cytosol"/>
    <property type="evidence" value="ECO:0007669"/>
    <property type="project" value="TreeGrafter"/>
</dbReference>
<dbReference type="InterPro" id="IPR036322">
    <property type="entry name" value="WD40_repeat_dom_sf"/>
</dbReference>
<organism evidence="8 9">
    <name type="scientific">Monascus purpureus</name>
    <name type="common">Red mold</name>
    <name type="synonym">Monascus anka</name>
    <dbReference type="NCBI Taxonomy" id="5098"/>
    <lineage>
        <taxon>Eukaryota</taxon>
        <taxon>Fungi</taxon>
        <taxon>Dikarya</taxon>
        <taxon>Ascomycota</taxon>
        <taxon>Pezizomycotina</taxon>
        <taxon>Eurotiomycetes</taxon>
        <taxon>Eurotiomycetidae</taxon>
        <taxon>Eurotiales</taxon>
        <taxon>Aspergillaceae</taxon>
        <taxon>Monascus</taxon>
    </lineage>
</organism>
<gene>
    <name evidence="8" type="primary">TRM82</name>
    <name evidence="8" type="ORF">MPDQ_003117</name>
</gene>
<keyword evidence="8" id="KW-0808">Transferase</keyword>
<dbReference type="EMBL" id="VIFY01000020">
    <property type="protein sequence ID" value="TQB75428.1"/>
    <property type="molecule type" value="Genomic_DNA"/>
</dbReference>
<dbReference type="SUPFAM" id="SSF50978">
    <property type="entry name" value="WD40 repeat-like"/>
    <property type="match status" value="1"/>
</dbReference>
<evidence type="ECO:0000256" key="1">
    <source>
        <dbReference type="ARBA" id="ARBA00004123"/>
    </source>
</evidence>
<sequence length="509" mass="56304">MTANFRHPFQCIRYIERSLRGFKPLLVASAGSRIYTYSAETGQRLSVWPRDPDQKNEKSSKTTGADSIPEDQGPPEKKRKITQSGDDLEESKDDTQSSGDHQNSVNWLNIPLLALTSNGDHLVAVTAEDKCIRVLEIGEDGILQHLSERSMPKRPSSIALTSDDSSILCADKFGDVYSLPLLPGEQKSLPKPQAPGKSKLFKPAATTLTVHTKRNLQALEQQLKHSNKIPSGKSTPSFELNLLLGHVSMLTDLAFASLQLDTSNNRARHYILTADRDEHIRVSRGPSQAHIIENYCLGHTSFVSKLCIPRWAPEILVSGGGDNYILIWRWAEGRVLQKVPLVNQEQEAMDITVRGIWAVSFPELGDTSKTVRAILVALDGSPRLLYYSFESDDTLKPQGFILLSGNVLDVTSNEAKGVIFVSVDCVREAGSMQTWRTSSTSNQTVVESFIARLGQETLKWEPVKDSVTTNINSEGTSEIPASVDGKQKKELNESLYSLGNLRKKAFTDE</sequence>
<keyword evidence="2 6" id="KW-0853">WD repeat</keyword>
<comment type="function">
    <text evidence="6">Required for the formation of N(7)-methylguanine at position 46 (m7G46) in tRNA. In the complex, it is required to stabilize and induce conformational changes of the catalytic subunit.</text>
</comment>
<comment type="subcellular location">
    <subcellularLocation>
        <location evidence="1 6">Nucleus</location>
    </subcellularLocation>
</comment>
<reference evidence="8 9" key="1">
    <citation type="submission" date="2019-06" db="EMBL/GenBank/DDBJ databases">
        <title>Wine fermentation using esterase from Monascus purpureus.</title>
        <authorList>
            <person name="Geng C."/>
            <person name="Zhang Y."/>
        </authorList>
    </citation>
    <scope>NUCLEOTIDE SEQUENCE [LARGE SCALE GENOMIC DNA]</scope>
    <source>
        <strain evidence="8">HQ1</strain>
    </source>
</reference>
<comment type="pathway">
    <text evidence="6">tRNA modification; N(7)-methylguanine-tRNA biosynthesis.</text>
</comment>
<dbReference type="InterPro" id="IPR028884">
    <property type="entry name" value="Trm82"/>
</dbReference>
<keyword evidence="8" id="KW-0489">Methyltransferase</keyword>
<name>A0A507R1P8_MONPU</name>
<dbReference type="STRING" id="5098.A0A507R1P8"/>
<dbReference type="Proteomes" id="UP000319663">
    <property type="component" value="Unassembled WGS sequence"/>
</dbReference>
<accession>A0A507R1P8</accession>
<evidence type="ECO:0000256" key="4">
    <source>
        <dbReference type="ARBA" id="ARBA00022737"/>
    </source>
</evidence>
<evidence type="ECO:0000256" key="2">
    <source>
        <dbReference type="ARBA" id="ARBA00022574"/>
    </source>
</evidence>
<dbReference type="HAMAP" id="MF_03056">
    <property type="entry name" value="TRM82"/>
    <property type="match status" value="1"/>
</dbReference>
<evidence type="ECO:0000256" key="5">
    <source>
        <dbReference type="ARBA" id="ARBA00023242"/>
    </source>
</evidence>
<proteinExistence type="inferred from homology"/>
<dbReference type="AlphaFoldDB" id="A0A507R1P8"/>
<keyword evidence="9" id="KW-1185">Reference proteome</keyword>
<evidence type="ECO:0000256" key="3">
    <source>
        <dbReference type="ARBA" id="ARBA00022694"/>
    </source>
</evidence>
<protein>
    <submittedName>
        <fullName evidence="8">tRNA (Guanine-N(7)-)-methyltransferase non-catalytic subunit trm82</fullName>
    </submittedName>
</protein>
<evidence type="ECO:0000313" key="9">
    <source>
        <dbReference type="Proteomes" id="UP000319663"/>
    </source>
</evidence>
<dbReference type="Gene3D" id="2.130.10.10">
    <property type="entry name" value="YVTN repeat-like/Quinoprotein amine dehydrogenase"/>
    <property type="match status" value="1"/>
</dbReference>
<evidence type="ECO:0000256" key="7">
    <source>
        <dbReference type="SAM" id="MobiDB-lite"/>
    </source>
</evidence>
<keyword evidence="3 6" id="KW-0819">tRNA processing</keyword>
<comment type="caution">
    <text evidence="8">The sequence shown here is derived from an EMBL/GenBank/DDBJ whole genome shotgun (WGS) entry which is preliminary data.</text>
</comment>
<dbReference type="GO" id="GO:0005634">
    <property type="term" value="C:nucleus"/>
    <property type="evidence" value="ECO:0007669"/>
    <property type="project" value="UniProtKB-SubCell"/>
</dbReference>
<feature type="compositionally biased region" description="Basic and acidic residues" evidence="7">
    <location>
        <begin position="50"/>
        <end position="60"/>
    </location>
</feature>